<dbReference type="SMART" id="SM00173">
    <property type="entry name" value="RAS"/>
    <property type="match status" value="1"/>
</dbReference>
<name>A0A0C2JT59_THEKT</name>
<keyword evidence="4" id="KW-1185">Reference proteome</keyword>
<reference evidence="3 4" key="1">
    <citation type="journal article" date="2014" name="Genome Biol. Evol.">
        <title>The genome of the myxosporean Thelohanellus kitauei shows adaptations to nutrient acquisition within its fish host.</title>
        <authorList>
            <person name="Yang Y."/>
            <person name="Xiong J."/>
            <person name="Zhou Z."/>
            <person name="Huo F."/>
            <person name="Miao W."/>
            <person name="Ran C."/>
            <person name="Liu Y."/>
            <person name="Zhang J."/>
            <person name="Feng J."/>
            <person name="Wang M."/>
            <person name="Wang M."/>
            <person name="Wang L."/>
            <person name="Yao B."/>
        </authorList>
    </citation>
    <scope>NUCLEOTIDE SEQUENCE [LARGE SCALE GENOMIC DNA]</scope>
    <source>
        <strain evidence="3">Wuqing</strain>
    </source>
</reference>
<evidence type="ECO:0000256" key="2">
    <source>
        <dbReference type="ARBA" id="ARBA00023134"/>
    </source>
</evidence>
<dbReference type="FunFam" id="3.40.50.300:FF:001423">
    <property type="entry name" value="Ras family GTPase"/>
    <property type="match status" value="1"/>
</dbReference>
<dbReference type="InterPro" id="IPR005225">
    <property type="entry name" value="Small_GTP-bd"/>
</dbReference>
<dbReference type="GO" id="GO:0005525">
    <property type="term" value="F:GTP binding"/>
    <property type="evidence" value="ECO:0007669"/>
    <property type="project" value="UniProtKB-KW"/>
</dbReference>
<gene>
    <name evidence="3" type="ORF">RF11_06423</name>
</gene>
<dbReference type="InterPro" id="IPR001806">
    <property type="entry name" value="Small_GTPase"/>
</dbReference>
<accession>A0A0C2JT59</accession>
<dbReference type="SMART" id="SM00175">
    <property type="entry name" value="RAB"/>
    <property type="match status" value="1"/>
</dbReference>
<dbReference type="Proteomes" id="UP000031668">
    <property type="component" value="Unassembled WGS sequence"/>
</dbReference>
<dbReference type="InterPro" id="IPR020849">
    <property type="entry name" value="Small_GTPase_Ras-type"/>
</dbReference>
<dbReference type="OrthoDB" id="5976022at2759"/>
<dbReference type="Pfam" id="PF00071">
    <property type="entry name" value="Ras"/>
    <property type="match status" value="1"/>
</dbReference>
<dbReference type="SUPFAM" id="SSF52540">
    <property type="entry name" value="P-loop containing nucleoside triphosphate hydrolases"/>
    <property type="match status" value="1"/>
</dbReference>
<keyword evidence="1" id="KW-0547">Nucleotide-binding</keyword>
<dbReference type="GO" id="GO:0016020">
    <property type="term" value="C:membrane"/>
    <property type="evidence" value="ECO:0007669"/>
    <property type="project" value="InterPro"/>
</dbReference>
<dbReference type="GO" id="GO:0003924">
    <property type="term" value="F:GTPase activity"/>
    <property type="evidence" value="ECO:0007669"/>
    <property type="project" value="InterPro"/>
</dbReference>
<dbReference type="PANTHER" id="PTHR24070">
    <property type="entry name" value="RAS, DI-RAS, AND RHEB FAMILY MEMBERS OF SMALL GTPASE SUPERFAMILY"/>
    <property type="match status" value="1"/>
</dbReference>
<organism evidence="3 4">
    <name type="scientific">Thelohanellus kitauei</name>
    <name type="common">Myxosporean</name>
    <dbReference type="NCBI Taxonomy" id="669202"/>
    <lineage>
        <taxon>Eukaryota</taxon>
        <taxon>Metazoa</taxon>
        <taxon>Cnidaria</taxon>
        <taxon>Myxozoa</taxon>
        <taxon>Myxosporea</taxon>
        <taxon>Bivalvulida</taxon>
        <taxon>Platysporina</taxon>
        <taxon>Myxobolidae</taxon>
        <taxon>Thelohanellus</taxon>
    </lineage>
</organism>
<dbReference type="NCBIfam" id="TIGR00231">
    <property type="entry name" value="small_GTP"/>
    <property type="match status" value="1"/>
</dbReference>
<dbReference type="PROSITE" id="PS51421">
    <property type="entry name" value="RAS"/>
    <property type="match status" value="1"/>
</dbReference>
<dbReference type="AlphaFoldDB" id="A0A0C2JT59"/>
<dbReference type="GO" id="GO:0007165">
    <property type="term" value="P:signal transduction"/>
    <property type="evidence" value="ECO:0007669"/>
    <property type="project" value="InterPro"/>
</dbReference>
<protein>
    <submittedName>
        <fullName evidence="3">Ras-related protein O-RAL</fullName>
    </submittedName>
</protein>
<evidence type="ECO:0000313" key="4">
    <source>
        <dbReference type="Proteomes" id="UP000031668"/>
    </source>
</evidence>
<dbReference type="PROSITE" id="PS51419">
    <property type="entry name" value="RAB"/>
    <property type="match status" value="1"/>
</dbReference>
<evidence type="ECO:0000313" key="3">
    <source>
        <dbReference type="EMBL" id="KII72593.1"/>
    </source>
</evidence>
<dbReference type="PRINTS" id="PR00449">
    <property type="entry name" value="RASTRNSFRMNG"/>
</dbReference>
<dbReference type="OMA" id="LASEWHC"/>
<comment type="caution">
    <text evidence="3">The sequence shown here is derived from an EMBL/GenBank/DDBJ whole genome shotgun (WGS) entry which is preliminary data.</text>
</comment>
<proteinExistence type="predicted"/>
<keyword evidence="2" id="KW-0342">GTP-binding</keyword>
<dbReference type="PROSITE" id="PS51420">
    <property type="entry name" value="RHO"/>
    <property type="match status" value="1"/>
</dbReference>
<dbReference type="CDD" id="cd00876">
    <property type="entry name" value="Ras"/>
    <property type="match status" value="1"/>
</dbReference>
<dbReference type="SMART" id="SM00174">
    <property type="entry name" value="RHO"/>
    <property type="match status" value="1"/>
</dbReference>
<evidence type="ECO:0000256" key="1">
    <source>
        <dbReference type="ARBA" id="ARBA00022741"/>
    </source>
</evidence>
<dbReference type="InterPro" id="IPR027417">
    <property type="entry name" value="P-loop_NTPase"/>
</dbReference>
<dbReference type="Gene3D" id="3.40.50.300">
    <property type="entry name" value="P-loop containing nucleotide triphosphate hydrolases"/>
    <property type="match status" value="1"/>
</dbReference>
<dbReference type="EMBL" id="JWZT01001161">
    <property type="protein sequence ID" value="KII72593.1"/>
    <property type="molecule type" value="Genomic_DNA"/>
</dbReference>
<sequence length="198" mass="22662">MTKENGSDSIIIAVFGSGGVGKSALTLQFMYNEFVEEYEPTKSDSYKRTIEVDGKEYQVSIFDTAGQEDYEFLKDQFILSSNGFLCVFSVADEESFKKMDEFIEKIIRIKGPENTPVILVGNKIDIAEDEPSRREVTVEDAKEKADKYLIQYMETSAKTKHNVIEVFQAIGRQVISTKVPQETVKMEKKKSKRRFWCC</sequence>